<dbReference type="Proteomes" id="UP001501585">
    <property type="component" value="Unassembled WGS sequence"/>
</dbReference>
<keyword evidence="3" id="KW-1185">Reference proteome</keyword>
<evidence type="ECO:0000259" key="1">
    <source>
        <dbReference type="PROSITE" id="PS50075"/>
    </source>
</evidence>
<feature type="domain" description="Carrier" evidence="1">
    <location>
        <begin position="3"/>
        <end position="81"/>
    </location>
</feature>
<dbReference type="EMBL" id="BAAAPC010000020">
    <property type="protein sequence ID" value="GAA2009509.1"/>
    <property type="molecule type" value="Genomic_DNA"/>
</dbReference>
<dbReference type="Pfam" id="PF00550">
    <property type="entry name" value="PP-binding"/>
    <property type="match status" value="1"/>
</dbReference>
<evidence type="ECO:0000313" key="3">
    <source>
        <dbReference type="Proteomes" id="UP001501585"/>
    </source>
</evidence>
<dbReference type="Gene3D" id="1.10.1200.10">
    <property type="entry name" value="ACP-like"/>
    <property type="match status" value="1"/>
</dbReference>
<accession>A0ABN2TIE5</accession>
<comment type="caution">
    <text evidence="2">The sequence shown here is derived from an EMBL/GenBank/DDBJ whole genome shotgun (WGS) entry which is preliminary data.</text>
</comment>
<dbReference type="RefSeq" id="WP_344108500.1">
    <property type="nucleotide sequence ID" value="NZ_BAAAPC010000020.1"/>
</dbReference>
<reference evidence="2 3" key="1">
    <citation type="journal article" date="2019" name="Int. J. Syst. Evol. Microbiol.">
        <title>The Global Catalogue of Microorganisms (GCM) 10K type strain sequencing project: providing services to taxonomists for standard genome sequencing and annotation.</title>
        <authorList>
            <consortium name="The Broad Institute Genomics Platform"/>
            <consortium name="The Broad Institute Genome Sequencing Center for Infectious Disease"/>
            <person name="Wu L."/>
            <person name="Ma J."/>
        </authorList>
    </citation>
    <scope>NUCLEOTIDE SEQUENCE [LARGE SCALE GENOMIC DNA]</scope>
    <source>
        <strain evidence="2 3">JCM 15313</strain>
    </source>
</reference>
<proteinExistence type="predicted"/>
<gene>
    <name evidence="2" type="ORF">GCM10009799_41760</name>
</gene>
<sequence>MQKLTSDDLGRILRECAGESEKFQWDETVLDTTFDELEYDSIAILEAAARIQQEYGIRVEDESIPDLVTPRAFLDHVNRLPTSPS</sequence>
<evidence type="ECO:0000313" key="2">
    <source>
        <dbReference type="EMBL" id="GAA2009509.1"/>
    </source>
</evidence>
<dbReference type="InterPro" id="IPR009081">
    <property type="entry name" value="PP-bd_ACP"/>
</dbReference>
<dbReference type="InterPro" id="IPR036736">
    <property type="entry name" value="ACP-like_sf"/>
</dbReference>
<dbReference type="PROSITE" id="PS50075">
    <property type="entry name" value="CARRIER"/>
    <property type="match status" value="1"/>
</dbReference>
<dbReference type="SUPFAM" id="SSF47336">
    <property type="entry name" value="ACP-like"/>
    <property type="match status" value="1"/>
</dbReference>
<organism evidence="2 3">
    <name type="scientific">Nocardiopsis rhodophaea</name>
    <dbReference type="NCBI Taxonomy" id="280238"/>
    <lineage>
        <taxon>Bacteria</taxon>
        <taxon>Bacillati</taxon>
        <taxon>Actinomycetota</taxon>
        <taxon>Actinomycetes</taxon>
        <taxon>Streptosporangiales</taxon>
        <taxon>Nocardiopsidaceae</taxon>
        <taxon>Nocardiopsis</taxon>
    </lineage>
</organism>
<name>A0ABN2TIE5_9ACTN</name>
<protein>
    <submittedName>
        <fullName evidence="2">Acyl carrier protein</fullName>
    </submittedName>
</protein>